<keyword evidence="7" id="KW-0915">Sodium</keyword>
<evidence type="ECO:0000256" key="6">
    <source>
        <dbReference type="ARBA" id="ARBA00022989"/>
    </source>
</evidence>
<feature type="non-terminal residue" evidence="16">
    <location>
        <position position="1"/>
    </location>
</feature>
<feature type="domain" description="EGF-like" evidence="15">
    <location>
        <begin position="2"/>
        <end position="13"/>
    </location>
</feature>
<feature type="transmembrane region" description="Helical" evidence="14">
    <location>
        <begin position="349"/>
        <end position="371"/>
    </location>
</feature>
<evidence type="ECO:0000313" key="16">
    <source>
        <dbReference type="EMBL" id="GMS92156.1"/>
    </source>
</evidence>
<dbReference type="PANTHER" id="PTHR11690">
    <property type="entry name" value="AMILORIDE-SENSITIVE SODIUM CHANNEL-RELATED"/>
    <property type="match status" value="1"/>
</dbReference>
<keyword evidence="3 13" id="KW-0813">Transport</keyword>
<sequence length="380" mass="41663">LCTCSASYTGVKCTILIAYTETIDTWLGPADTAKLQDIVNLAQQSPATLVDILPSLFASFTPEQQQAMSWTVEDLIDSLDYEMHSVDFVAAFTPVFDDQLGNCFTFNYANKTNSHQGLFMTRVAGQNRDFSVKLKLYPSEQVAWIDCAAISAYIHAPGTPPNQGTMYSLRGGASDLIGLRKTITKLHGSCIVSRAQLKKQKYYEDGDYTRDVSCIRNILENISQGCFSACYQDKVLQKCGCMDARLKKADSASKCLFKDKSCVDAVAAEFGPASSWSSCHCPPECYQEVYAISATQADLPYKIPTCNLTEGCSDLSQARARLTIYMETLESETFVEMEKMSFLTLLSQIGGQLGVLLGMSVVGILEILILCGQLGKDQCA</sequence>
<dbReference type="Gene3D" id="2.60.470.10">
    <property type="entry name" value="Acid-sensing ion channels like domains"/>
    <property type="match status" value="1"/>
</dbReference>
<dbReference type="PROSITE" id="PS00022">
    <property type="entry name" value="EGF_1"/>
    <property type="match status" value="1"/>
</dbReference>
<evidence type="ECO:0000256" key="3">
    <source>
        <dbReference type="ARBA" id="ARBA00022448"/>
    </source>
</evidence>
<evidence type="ECO:0000256" key="11">
    <source>
        <dbReference type="ARBA" id="ARBA00023201"/>
    </source>
</evidence>
<evidence type="ECO:0000256" key="9">
    <source>
        <dbReference type="ARBA" id="ARBA00023136"/>
    </source>
</evidence>
<name>A0AAV5T9A0_9BILA</name>
<evidence type="ECO:0000256" key="8">
    <source>
        <dbReference type="ARBA" id="ARBA00023065"/>
    </source>
</evidence>
<keyword evidence="6 14" id="KW-1133">Transmembrane helix</keyword>
<dbReference type="Proteomes" id="UP001432027">
    <property type="component" value="Unassembled WGS sequence"/>
</dbReference>
<dbReference type="InterPro" id="IPR000742">
    <property type="entry name" value="EGF"/>
</dbReference>
<comment type="subcellular location">
    <subcellularLocation>
        <location evidence="1">Membrane</location>
        <topology evidence="1">Multi-pass membrane protein</topology>
    </subcellularLocation>
</comment>
<dbReference type="PRINTS" id="PR01078">
    <property type="entry name" value="AMINACHANNEL"/>
</dbReference>
<accession>A0AAV5T9A0</accession>
<organism evidence="16 17">
    <name type="scientific">Pristionchus entomophagus</name>
    <dbReference type="NCBI Taxonomy" id="358040"/>
    <lineage>
        <taxon>Eukaryota</taxon>
        <taxon>Metazoa</taxon>
        <taxon>Ecdysozoa</taxon>
        <taxon>Nematoda</taxon>
        <taxon>Chromadorea</taxon>
        <taxon>Rhabditida</taxon>
        <taxon>Rhabditina</taxon>
        <taxon>Diplogasteromorpha</taxon>
        <taxon>Diplogasteroidea</taxon>
        <taxon>Neodiplogasteridae</taxon>
        <taxon>Pristionchus</taxon>
    </lineage>
</organism>
<keyword evidence="17" id="KW-1185">Reference proteome</keyword>
<evidence type="ECO:0000259" key="15">
    <source>
        <dbReference type="PROSITE" id="PS00022"/>
    </source>
</evidence>
<dbReference type="Gene3D" id="1.10.287.770">
    <property type="entry name" value="YojJ-like"/>
    <property type="match status" value="1"/>
</dbReference>
<proteinExistence type="inferred from homology"/>
<evidence type="ECO:0000313" key="17">
    <source>
        <dbReference type="Proteomes" id="UP001432027"/>
    </source>
</evidence>
<dbReference type="InterPro" id="IPR001873">
    <property type="entry name" value="ENaC"/>
</dbReference>
<keyword evidence="5 13" id="KW-0812">Transmembrane</keyword>
<keyword evidence="4 13" id="KW-0894">Sodium channel</keyword>
<reference evidence="16" key="1">
    <citation type="submission" date="2023-10" db="EMBL/GenBank/DDBJ databases">
        <title>Genome assembly of Pristionchus species.</title>
        <authorList>
            <person name="Yoshida K."/>
            <person name="Sommer R.J."/>
        </authorList>
    </citation>
    <scope>NUCLEOTIDE SEQUENCE</scope>
    <source>
        <strain evidence="16">RS0144</strain>
    </source>
</reference>
<evidence type="ECO:0000256" key="1">
    <source>
        <dbReference type="ARBA" id="ARBA00004141"/>
    </source>
</evidence>
<dbReference type="AlphaFoldDB" id="A0AAV5T9A0"/>
<evidence type="ECO:0000256" key="10">
    <source>
        <dbReference type="ARBA" id="ARBA00023180"/>
    </source>
</evidence>
<dbReference type="GO" id="GO:0005886">
    <property type="term" value="C:plasma membrane"/>
    <property type="evidence" value="ECO:0007669"/>
    <property type="project" value="TreeGrafter"/>
</dbReference>
<evidence type="ECO:0000256" key="12">
    <source>
        <dbReference type="ARBA" id="ARBA00023303"/>
    </source>
</evidence>
<keyword evidence="8 13" id="KW-0406">Ion transport</keyword>
<evidence type="ECO:0000256" key="7">
    <source>
        <dbReference type="ARBA" id="ARBA00023053"/>
    </source>
</evidence>
<comment type="similarity">
    <text evidence="2 13">Belongs to the amiloride-sensitive sodium channel (TC 1.A.6) family.</text>
</comment>
<protein>
    <recommendedName>
        <fullName evidence="15">EGF-like domain-containing protein</fullName>
    </recommendedName>
</protein>
<dbReference type="GO" id="GO:0015280">
    <property type="term" value="F:ligand-gated sodium channel activity"/>
    <property type="evidence" value="ECO:0007669"/>
    <property type="project" value="TreeGrafter"/>
</dbReference>
<dbReference type="PANTHER" id="PTHR11690:SF282">
    <property type="entry name" value="DEGENERIN-LIKE PROTEIN ASIC-1"/>
    <property type="match status" value="1"/>
</dbReference>
<comment type="caution">
    <text evidence="16">The sequence shown here is derived from an EMBL/GenBank/DDBJ whole genome shotgun (WGS) entry which is preliminary data.</text>
</comment>
<dbReference type="EMBL" id="BTSX01000004">
    <property type="protein sequence ID" value="GMS92156.1"/>
    <property type="molecule type" value="Genomic_DNA"/>
</dbReference>
<feature type="non-terminal residue" evidence="16">
    <location>
        <position position="380"/>
    </location>
</feature>
<keyword evidence="9 14" id="KW-0472">Membrane</keyword>
<gene>
    <name evidence="16" type="ORF">PENTCL1PPCAC_14331</name>
</gene>
<keyword evidence="10" id="KW-0325">Glycoprotein</keyword>
<evidence type="ECO:0000256" key="5">
    <source>
        <dbReference type="ARBA" id="ARBA00022692"/>
    </source>
</evidence>
<evidence type="ECO:0000256" key="2">
    <source>
        <dbReference type="ARBA" id="ARBA00007193"/>
    </source>
</evidence>
<evidence type="ECO:0000256" key="14">
    <source>
        <dbReference type="SAM" id="Phobius"/>
    </source>
</evidence>
<evidence type="ECO:0000256" key="13">
    <source>
        <dbReference type="RuleBase" id="RU000679"/>
    </source>
</evidence>
<keyword evidence="11 13" id="KW-0739">Sodium transport</keyword>
<dbReference type="Pfam" id="PF00858">
    <property type="entry name" value="ASC"/>
    <property type="match status" value="1"/>
</dbReference>
<keyword evidence="12 13" id="KW-0407">Ion channel</keyword>
<evidence type="ECO:0000256" key="4">
    <source>
        <dbReference type="ARBA" id="ARBA00022461"/>
    </source>
</evidence>